<evidence type="ECO:0000256" key="2">
    <source>
        <dbReference type="ARBA" id="ARBA00023242"/>
    </source>
</evidence>
<evidence type="ECO:0000259" key="3">
    <source>
        <dbReference type="Pfam" id="PF08585"/>
    </source>
</evidence>
<dbReference type="PANTHER" id="PTHR13681:SF24">
    <property type="entry name" value="TUDOR DOMAIN-CONTAINING PROTEIN 3"/>
    <property type="match status" value="1"/>
</dbReference>
<keyword evidence="2" id="KW-0539">Nucleus</keyword>
<dbReference type="Ensembl" id="ENSSSCT00015094592.1">
    <property type="protein sequence ID" value="ENSSSCP00015038776.1"/>
    <property type="gene ID" value="ENSSSCG00015070602.1"/>
</dbReference>
<comment type="subcellular location">
    <subcellularLocation>
        <location evidence="1">Nucleus</location>
    </subcellularLocation>
</comment>
<dbReference type="InterPro" id="IPR042470">
    <property type="entry name" value="RMI1_N_C_sf"/>
</dbReference>
<evidence type="ECO:0000256" key="1">
    <source>
        <dbReference type="ARBA" id="ARBA00004123"/>
    </source>
</evidence>
<dbReference type="Proteomes" id="UP000694726">
    <property type="component" value="Unplaced"/>
</dbReference>
<organism evidence="4 5">
    <name type="scientific">Sus scrofa</name>
    <name type="common">Pig</name>
    <dbReference type="NCBI Taxonomy" id="9823"/>
    <lineage>
        <taxon>Eukaryota</taxon>
        <taxon>Metazoa</taxon>
        <taxon>Chordata</taxon>
        <taxon>Craniata</taxon>
        <taxon>Vertebrata</taxon>
        <taxon>Euteleostomi</taxon>
        <taxon>Mammalia</taxon>
        <taxon>Eutheria</taxon>
        <taxon>Laurasiatheria</taxon>
        <taxon>Artiodactyla</taxon>
        <taxon>Suina</taxon>
        <taxon>Suidae</taxon>
        <taxon>Sus</taxon>
    </lineage>
</organism>
<feature type="domain" description="RecQ mediated genome instability protein 1 OB-fold" evidence="3">
    <location>
        <begin position="71"/>
        <end position="119"/>
    </location>
</feature>
<dbReference type="PANTHER" id="PTHR13681">
    <property type="entry name" value="SURVIVAL OF MOTOR NEURON-RELATED-SPLICING FACTOR 30-RELATED"/>
    <property type="match status" value="1"/>
</dbReference>
<sequence>MWKKIKVENDNPKPCLLTSSLMTYSHYLASHLKNSFHVSAFWRILLGHSMRLNSTLEQELQCVLTLFFLCFSLNTPPGTKVKLSGLVDIKNGFLLLNDSNTTVLGGEVEHLIEKWELQR</sequence>
<dbReference type="InterPro" id="IPR013894">
    <property type="entry name" value="RMI1_OB"/>
</dbReference>
<dbReference type="AlphaFoldDB" id="A0A8D0Q0M8"/>
<protein>
    <recommendedName>
        <fullName evidence="3">RecQ mediated genome instability protein 1 OB-fold domain-containing protein</fullName>
    </recommendedName>
</protein>
<dbReference type="GO" id="GO:0005634">
    <property type="term" value="C:nucleus"/>
    <property type="evidence" value="ECO:0007669"/>
    <property type="project" value="UniProtKB-SubCell"/>
</dbReference>
<dbReference type="Gene3D" id="2.40.50.770">
    <property type="entry name" value="RecQ-mediated genome instability protein Rmi1, C-terminal domain"/>
    <property type="match status" value="1"/>
</dbReference>
<accession>A0A8D0Q0M8</accession>
<dbReference type="Pfam" id="PF08585">
    <property type="entry name" value="RMI1_N_C"/>
    <property type="match status" value="1"/>
</dbReference>
<name>A0A8D0Q0M8_PIG</name>
<evidence type="ECO:0000313" key="5">
    <source>
        <dbReference type="Proteomes" id="UP000694726"/>
    </source>
</evidence>
<reference evidence="4" key="1">
    <citation type="submission" date="2025-08" db="UniProtKB">
        <authorList>
            <consortium name="Ensembl"/>
        </authorList>
    </citation>
    <scope>IDENTIFICATION</scope>
</reference>
<proteinExistence type="predicted"/>
<evidence type="ECO:0000313" key="4">
    <source>
        <dbReference type="Ensembl" id="ENSSSCP00015038776.1"/>
    </source>
</evidence>